<feature type="transmembrane region" description="Helical" evidence="1">
    <location>
        <begin position="171"/>
        <end position="193"/>
    </location>
</feature>
<feature type="transmembrane region" description="Helical" evidence="1">
    <location>
        <begin position="106"/>
        <end position="127"/>
    </location>
</feature>
<keyword evidence="1" id="KW-1133">Transmembrane helix</keyword>
<sequence length="264" mass="29065">MQEINIILSKLKNHFLELAPNIIISLLVLGSGYLIARLVKYIVIRFVNYIAVIVSRRFKTVNFKQAGSFIGVAFFWLIIFSSILLITDILGLTVLTNWLESVIKYVPNLLAAILIIFASIIIGNLLSDLIISVSKRLGLEYGTTLGRIARFLLLAMAIVIAMDQIGIEISFLVNIIDIVLAALLFGAALAFGLGARTSISNILASFYVRKRYKEGDEVQIGEIKGTIVKIDATSVILDSEIGQATVPAKNFNETKSFLITKVDQ</sequence>
<dbReference type="GO" id="GO:0016020">
    <property type="term" value="C:membrane"/>
    <property type="evidence" value="ECO:0007669"/>
    <property type="project" value="InterPro"/>
</dbReference>
<gene>
    <name evidence="3" type="ORF">HME9304_02849</name>
</gene>
<dbReference type="InterPro" id="IPR045275">
    <property type="entry name" value="MscS_archaea/bacteria_type"/>
</dbReference>
<dbReference type="PANTHER" id="PTHR30221:SF1">
    <property type="entry name" value="SMALL-CONDUCTANCE MECHANOSENSITIVE CHANNEL"/>
    <property type="match status" value="1"/>
</dbReference>
<proteinExistence type="predicted"/>
<dbReference type="PANTHER" id="PTHR30221">
    <property type="entry name" value="SMALL-CONDUCTANCE MECHANOSENSITIVE CHANNEL"/>
    <property type="match status" value="1"/>
</dbReference>
<protein>
    <recommendedName>
        <fullName evidence="2">Mechanosensitive ion channel MscS domain-containing protein</fullName>
    </recommendedName>
</protein>
<dbReference type="KEGG" id="spon:HME9304_02849"/>
<keyword evidence="1" id="KW-0472">Membrane</keyword>
<feature type="transmembrane region" description="Helical" evidence="1">
    <location>
        <begin position="66"/>
        <end position="86"/>
    </location>
</feature>
<dbReference type="Pfam" id="PF05552">
    <property type="entry name" value="MS_channel_1st_1"/>
    <property type="match status" value="1"/>
</dbReference>
<organism evidence="3 4">
    <name type="scientific">Flagellimonas maritima</name>
    <dbReference type="NCBI Taxonomy" id="1383885"/>
    <lineage>
        <taxon>Bacteria</taxon>
        <taxon>Pseudomonadati</taxon>
        <taxon>Bacteroidota</taxon>
        <taxon>Flavobacteriia</taxon>
        <taxon>Flavobacteriales</taxon>
        <taxon>Flavobacteriaceae</taxon>
        <taxon>Flagellimonas</taxon>
    </lineage>
</organism>
<name>A0A2Z4LVR4_9FLAO</name>
<evidence type="ECO:0000256" key="1">
    <source>
        <dbReference type="SAM" id="Phobius"/>
    </source>
</evidence>
<keyword evidence="4" id="KW-1185">Reference proteome</keyword>
<feature type="transmembrane region" description="Helical" evidence="1">
    <location>
        <begin position="148"/>
        <end position="165"/>
    </location>
</feature>
<evidence type="ECO:0000259" key="2">
    <source>
        <dbReference type="Pfam" id="PF00924"/>
    </source>
</evidence>
<dbReference type="Gene3D" id="1.10.287.1260">
    <property type="match status" value="1"/>
</dbReference>
<dbReference type="GO" id="GO:0008381">
    <property type="term" value="F:mechanosensitive monoatomic ion channel activity"/>
    <property type="evidence" value="ECO:0007669"/>
    <property type="project" value="InterPro"/>
</dbReference>
<evidence type="ECO:0000313" key="3">
    <source>
        <dbReference type="EMBL" id="AWX45819.1"/>
    </source>
</evidence>
<dbReference type="Pfam" id="PF00924">
    <property type="entry name" value="MS_channel_2nd"/>
    <property type="match status" value="1"/>
</dbReference>
<dbReference type="AlphaFoldDB" id="A0A2Z4LVR4"/>
<dbReference type="InterPro" id="IPR006685">
    <property type="entry name" value="MscS_channel_2nd"/>
</dbReference>
<evidence type="ECO:0000313" key="4">
    <source>
        <dbReference type="Proteomes" id="UP000248536"/>
    </source>
</evidence>
<reference evidence="3 4" key="1">
    <citation type="submission" date="2018-06" db="EMBL/GenBank/DDBJ databases">
        <title>Spongiibacterium sp. HME9304 Genome sequencing and assembly.</title>
        <authorList>
            <person name="Kang H."/>
            <person name="Kim H."/>
            <person name="Joh K."/>
        </authorList>
    </citation>
    <scope>NUCLEOTIDE SEQUENCE [LARGE SCALE GENOMIC DNA]</scope>
    <source>
        <strain evidence="3 4">HME9304</strain>
    </source>
</reference>
<dbReference type="Proteomes" id="UP000248536">
    <property type="component" value="Chromosome"/>
</dbReference>
<accession>A0A2Z4LVR4</accession>
<feature type="transmembrane region" description="Helical" evidence="1">
    <location>
        <begin position="18"/>
        <end position="36"/>
    </location>
</feature>
<dbReference type="EMBL" id="CP030104">
    <property type="protein sequence ID" value="AWX45819.1"/>
    <property type="molecule type" value="Genomic_DNA"/>
</dbReference>
<keyword evidence="1" id="KW-0812">Transmembrane</keyword>
<feature type="domain" description="Mechanosensitive ion channel MscS" evidence="2">
    <location>
        <begin position="198"/>
        <end position="254"/>
    </location>
</feature>
<dbReference type="InterPro" id="IPR008910">
    <property type="entry name" value="MSC_TM_helix"/>
</dbReference>